<name>A0A0X8XBW3_HALHR</name>
<evidence type="ECO:0000313" key="15">
    <source>
        <dbReference type="Proteomes" id="UP000218890"/>
    </source>
</evidence>
<dbReference type="OrthoDB" id="9768769at2"/>
<dbReference type="InterPro" id="IPR054767">
    <property type="entry name" value="Cas10-Cmr2_palm2"/>
</dbReference>
<evidence type="ECO:0000256" key="10">
    <source>
        <dbReference type="ARBA" id="ARBA00023118"/>
    </source>
</evidence>
<dbReference type="PANTHER" id="PTHR36528:SF1">
    <property type="entry name" value="CRISPR SYSTEM SINGLE-STRAND-SPECIFIC DEOXYRIBONUCLEASE CAS10_CSM1 (SUBTYPE III-A)"/>
    <property type="match status" value="1"/>
</dbReference>
<comment type="similarity">
    <text evidence="1">Belongs to the CRISPR-associated Cas10/Csm1 family.</text>
</comment>
<evidence type="ECO:0000259" key="13">
    <source>
        <dbReference type="PROSITE" id="PS50887"/>
    </source>
</evidence>
<evidence type="ECO:0000256" key="6">
    <source>
        <dbReference type="ARBA" id="ARBA00022759"/>
    </source>
</evidence>
<keyword evidence="5" id="KW-0547">Nucleotide-binding</keyword>
<dbReference type="PANTHER" id="PTHR36528">
    <property type="entry name" value="CRISPR SYSTEM SINGLE-STRAND-SPECIFIC DEOXYRIBONUCLEASE CAS10/CSM1 (SUBTYPE III-A)"/>
    <property type="match status" value="1"/>
</dbReference>
<dbReference type="GO" id="GO:0051607">
    <property type="term" value="P:defense response to virus"/>
    <property type="evidence" value="ECO:0007669"/>
    <property type="project" value="UniProtKB-KW"/>
</dbReference>
<dbReference type="InterPro" id="IPR013408">
    <property type="entry name" value="Cas10/Csm1"/>
</dbReference>
<sequence>MSTEQIKTSWRTQDHVVLGALIHDIGKLFERGDLLDSYRNDEDMLQAYCPFQIRGRYFSHKHAVHTLAWAERLAERIPALDPEHLGIGTDHWLNLAARHHKPSSALEALIKRADDLASQERDPLGIDARFISRKVRLEPILERVTLEADPGRARTTETRVPLTPMEPGSPYFPEHAHKMDPPMNWDREKCAWVSQQDLGDAYARLGQDLLGQLEQLPTAEAPPSAIIGTLLTLLERYTAQVPSATNTAHPDISLFDHLRVTAAIAEGLYTYHQDQGDGLENVEKRDQTAKWALVCGDLSGIQRFIYRITSRGAARALRGRSLYLQLLTDGLASRMRRELDLHAPAQIYASGGKFFLLIPSTRVDQARQVAATINDELLAPFQGQLRLGLGTAHLAPNHFRAGHMGERWQATIDDLHRDRTRPWAGRMAHPPEKEDQDFFAPESPSEDGHCHACGRDDPPGDICDRGEGRRLCQQCNDLEQLGLAIRHASAITWHEPGTQRRGWELPGTGRVIRLPSREDPESLPLAAGDVLERLEGWPELAEARPGIAYSARFIGRWQESCGESELEELAASSQGIKRLGILRMDVDNLGQIFARGLRFGSTTETESSADMGSLSRTATLSRQLHWFFSTHLTRLLEQAEAPAQIMYAGGDDLFIVGAWHAMPELAVRIQHDLQRFASHNPVFSLSGGIELVGGRYPIGHAAELAGIQEEHAKGHRRSDKEGQTRDKCALAFLHTPVGWEQMEHVEGVREQLERFLEATGNRAVLGYLRRAVADMEGLQRRYAQGRWSDTELHALVEAQRWRWQLLSRLRRLRRRHQHHTEAVGAIDRLQEVFIEQQQPHKPPDPHLLGLPGRWVELKYRQSGNYLPDRGEEVHAP</sequence>
<evidence type="ECO:0000256" key="12">
    <source>
        <dbReference type="SAM" id="MobiDB-lite"/>
    </source>
</evidence>
<evidence type="ECO:0000256" key="11">
    <source>
        <dbReference type="ARBA" id="ARBA00032922"/>
    </source>
</evidence>
<evidence type="ECO:0000256" key="7">
    <source>
        <dbReference type="ARBA" id="ARBA00022801"/>
    </source>
</evidence>
<proteinExistence type="inferred from homology"/>
<dbReference type="Proteomes" id="UP000218890">
    <property type="component" value="Chromosome"/>
</dbReference>
<evidence type="ECO:0000256" key="8">
    <source>
        <dbReference type="ARBA" id="ARBA00022839"/>
    </source>
</evidence>
<dbReference type="NCBIfam" id="TIGR02578">
    <property type="entry name" value="cas_TM1811_Csm1"/>
    <property type="match status" value="1"/>
</dbReference>
<evidence type="ECO:0000256" key="9">
    <source>
        <dbReference type="ARBA" id="ARBA00022840"/>
    </source>
</evidence>
<evidence type="ECO:0000256" key="1">
    <source>
        <dbReference type="ARBA" id="ARBA00005700"/>
    </source>
</evidence>
<dbReference type="RefSeq" id="WP_096410060.1">
    <property type="nucleotide sequence ID" value="NZ_AP017372.2"/>
</dbReference>
<keyword evidence="9" id="KW-0067">ATP-binding</keyword>
<accession>A0A0X8XBW3</accession>
<reference evidence="14" key="1">
    <citation type="submission" date="2016-02" db="EMBL/GenBank/DDBJ databases">
        <title>Halorhodospira halochloris DSM-1059 complete genome, version 2.</title>
        <authorList>
            <person name="Tsukatani Y."/>
        </authorList>
    </citation>
    <scope>NUCLEOTIDE SEQUENCE</scope>
    <source>
        <strain evidence="14">DSM 1059</strain>
    </source>
</reference>
<dbReference type="EMBL" id="AP017372">
    <property type="protein sequence ID" value="BAU58758.1"/>
    <property type="molecule type" value="Genomic_DNA"/>
</dbReference>
<dbReference type="InterPro" id="IPR043128">
    <property type="entry name" value="Rev_trsase/Diguanyl_cyclase"/>
</dbReference>
<evidence type="ECO:0000256" key="4">
    <source>
        <dbReference type="ARBA" id="ARBA00022722"/>
    </source>
</evidence>
<evidence type="ECO:0000256" key="2">
    <source>
        <dbReference type="ARBA" id="ARBA00014333"/>
    </source>
</evidence>
<keyword evidence="6" id="KW-0255">Endonuclease</keyword>
<keyword evidence="3" id="KW-0808">Transferase</keyword>
<dbReference type="Gene3D" id="3.30.70.270">
    <property type="match status" value="1"/>
</dbReference>
<dbReference type="GO" id="GO:0005524">
    <property type="term" value="F:ATP binding"/>
    <property type="evidence" value="ECO:0007669"/>
    <property type="project" value="UniProtKB-KW"/>
</dbReference>
<dbReference type="InterPro" id="IPR041062">
    <property type="entry name" value="Csm1_B"/>
</dbReference>
<keyword evidence="4" id="KW-0540">Nuclease</keyword>
<evidence type="ECO:0000313" key="14">
    <source>
        <dbReference type="EMBL" id="BAU58758.1"/>
    </source>
</evidence>
<organism evidence="14 15">
    <name type="scientific">Halorhodospira halochloris</name>
    <name type="common">Ectothiorhodospira halochloris</name>
    <dbReference type="NCBI Taxonomy" id="1052"/>
    <lineage>
        <taxon>Bacteria</taxon>
        <taxon>Pseudomonadati</taxon>
        <taxon>Pseudomonadota</taxon>
        <taxon>Gammaproteobacteria</taxon>
        <taxon>Chromatiales</taxon>
        <taxon>Ectothiorhodospiraceae</taxon>
        <taxon>Halorhodospira</taxon>
    </lineage>
</organism>
<dbReference type="GO" id="GO:0004519">
    <property type="term" value="F:endonuclease activity"/>
    <property type="evidence" value="ECO:0007669"/>
    <property type="project" value="UniProtKB-KW"/>
</dbReference>
<dbReference type="InterPro" id="IPR052117">
    <property type="entry name" value="Cas10/Csm1_subtype-III-A"/>
</dbReference>
<dbReference type="GO" id="GO:0004527">
    <property type="term" value="F:exonuclease activity"/>
    <property type="evidence" value="ECO:0007669"/>
    <property type="project" value="UniProtKB-KW"/>
</dbReference>
<dbReference type="InterPro" id="IPR000160">
    <property type="entry name" value="GGDEF_dom"/>
</dbReference>
<dbReference type="AlphaFoldDB" id="A0A0X8XBW3"/>
<dbReference type="KEGG" id="hhk:HH1059_20500"/>
<gene>
    <name evidence="14" type="ORF">HH1059_20500</name>
</gene>
<dbReference type="Pfam" id="PF22335">
    <property type="entry name" value="Cas10-Cmr2_palm2"/>
    <property type="match status" value="1"/>
</dbReference>
<evidence type="ECO:0000256" key="3">
    <source>
        <dbReference type="ARBA" id="ARBA00022679"/>
    </source>
</evidence>
<feature type="region of interest" description="Disordered" evidence="12">
    <location>
        <begin position="426"/>
        <end position="452"/>
    </location>
</feature>
<keyword evidence="8" id="KW-0269">Exonuclease</keyword>
<keyword evidence="10" id="KW-0051">Antiviral defense</keyword>
<dbReference type="PROSITE" id="PS50887">
    <property type="entry name" value="GGDEF"/>
    <property type="match status" value="1"/>
</dbReference>
<keyword evidence="7" id="KW-0378">Hydrolase</keyword>
<dbReference type="GO" id="GO:0016740">
    <property type="term" value="F:transferase activity"/>
    <property type="evidence" value="ECO:0007669"/>
    <property type="project" value="UniProtKB-KW"/>
</dbReference>
<evidence type="ECO:0000256" key="5">
    <source>
        <dbReference type="ARBA" id="ARBA00022741"/>
    </source>
</evidence>
<dbReference type="Pfam" id="PF18211">
    <property type="entry name" value="Csm1_B"/>
    <property type="match status" value="1"/>
</dbReference>
<protein>
    <recommendedName>
        <fullName evidence="2">CRISPR system single-strand-specific deoxyribonuclease Cas10/Csm1 (subtype III-A)</fullName>
    </recommendedName>
    <alternativeName>
        <fullName evidence="11">Cyclic oligoadenylate synthase</fullName>
    </alternativeName>
</protein>
<keyword evidence="15" id="KW-1185">Reference proteome</keyword>
<feature type="domain" description="GGDEF" evidence="13">
    <location>
        <begin position="577"/>
        <end position="725"/>
    </location>
</feature>